<dbReference type="InterPro" id="IPR002913">
    <property type="entry name" value="START_lipid-bd_dom"/>
</dbReference>
<protein>
    <recommendedName>
        <fullName evidence="5">START domain-containing protein</fullName>
    </recommendedName>
</protein>
<dbReference type="PROSITE" id="PS50848">
    <property type="entry name" value="START"/>
    <property type="match status" value="1"/>
</dbReference>
<dbReference type="EMBL" id="CAJPWZ010002329">
    <property type="protein sequence ID" value="CAG2235807.1"/>
    <property type="molecule type" value="Genomic_DNA"/>
</dbReference>
<keyword evidence="3" id="KW-0446">Lipid-binding</keyword>
<comment type="caution">
    <text evidence="6">The sequence shown here is derived from an EMBL/GenBank/DDBJ whole genome shotgun (WGS) entry which is preliminary data.</text>
</comment>
<comment type="function">
    <text evidence="4">May be involved in the intracellular transport of sterols or other lipids. May bind cholesterol or other sterols.</text>
</comment>
<dbReference type="InterPro" id="IPR043556">
    <property type="entry name" value="StARD5/6"/>
</dbReference>
<feature type="domain" description="START" evidence="5">
    <location>
        <begin position="29"/>
        <end position="236"/>
    </location>
</feature>
<evidence type="ECO:0000256" key="2">
    <source>
        <dbReference type="ARBA" id="ARBA00023055"/>
    </source>
</evidence>
<reference evidence="6" key="1">
    <citation type="submission" date="2021-03" db="EMBL/GenBank/DDBJ databases">
        <authorList>
            <person name="Bekaert M."/>
        </authorList>
    </citation>
    <scope>NUCLEOTIDE SEQUENCE</scope>
</reference>
<evidence type="ECO:0000313" key="6">
    <source>
        <dbReference type="EMBL" id="CAG2235807.1"/>
    </source>
</evidence>
<evidence type="ECO:0000259" key="5">
    <source>
        <dbReference type="PROSITE" id="PS50848"/>
    </source>
</evidence>
<dbReference type="GO" id="GO:0006869">
    <property type="term" value="P:lipid transport"/>
    <property type="evidence" value="ECO:0007669"/>
    <property type="project" value="UniProtKB-KW"/>
</dbReference>
<dbReference type="SUPFAM" id="SSF55961">
    <property type="entry name" value="Bet v1-like"/>
    <property type="match status" value="1"/>
</dbReference>
<dbReference type="OrthoDB" id="196858at2759"/>
<keyword evidence="7" id="KW-1185">Reference proteome</keyword>
<dbReference type="GO" id="GO:0008289">
    <property type="term" value="F:lipid binding"/>
    <property type="evidence" value="ECO:0007669"/>
    <property type="project" value="UniProtKB-KW"/>
</dbReference>
<evidence type="ECO:0000313" key="7">
    <source>
        <dbReference type="Proteomes" id="UP000683360"/>
    </source>
</evidence>
<dbReference type="Pfam" id="PF01852">
    <property type="entry name" value="START"/>
    <property type="match status" value="1"/>
</dbReference>
<dbReference type="PANTHER" id="PTHR46374">
    <property type="entry name" value="PROTEIN CBG07384"/>
    <property type="match status" value="1"/>
</dbReference>
<dbReference type="AlphaFoldDB" id="A0A8S3TWL9"/>
<organism evidence="6 7">
    <name type="scientific">Mytilus edulis</name>
    <name type="common">Blue mussel</name>
    <dbReference type="NCBI Taxonomy" id="6550"/>
    <lineage>
        <taxon>Eukaryota</taxon>
        <taxon>Metazoa</taxon>
        <taxon>Spiralia</taxon>
        <taxon>Lophotrochozoa</taxon>
        <taxon>Mollusca</taxon>
        <taxon>Bivalvia</taxon>
        <taxon>Autobranchia</taxon>
        <taxon>Pteriomorphia</taxon>
        <taxon>Mytilida</taxon>
        <taxon>Mytiloidea</taxon>
        <taxon>Mytilidae</taxon>
        <taxon>Mytilinae</taxon>
        <taxon>Mytilus</taxon>
    </lineage>
</organism>
<dbReference type="SMART" id="SM00234">
    <property type="entry name" value="START"/>
    <property type="match status" value="1"/>
</dbReference>
<name>A0A8S3TWL9_MYTED</name>
<keyword evidence="1" id="KW-0813">Transport</keyword>
<dbReference type="InterPro" id="IPR023393">
    <property type="entry name" value="START-like_dom_sf"/>
</dbReference>
<keyword evidence="2" id="KW-0445">Lipid transport</keyword>
<proteinExistence type="predicted"/>
<sequence>MTTEDYRDKASKVAEELQEYLNNTDKYKWEVAKETKDFKISCVKSEYFSGHLYKGEAEYNVPPKTVFEYVEPLPEGPRMKWDKNMKKIEVLKWLDKDLRLNRACTSSACMGLISPRDFVDLIVTKETDTYLSTNATSVDHTDGQENGHVRGWNWPCAISCECDEFPEVKKFVRGWNYACGVVVLKYSHNPNKCKLVSLIQPDIKGMVPKNLTDAAIPGSMAEFFTNLGNALKEDGKVIS</sequence>
<evidence type="ECO:0000256" key="3">
    <source>
        <dbReference type="ARBA" id="ARBA00023121"/>
    </source>
</evidence>
<dbReference type="Gene3D" id="3.30.530.20">
    <property type="match status" value="2"/>
</dbReference>
<evidence type="ECO:0000256" key="4">
    <source>
        <dbReference type="ARBA" id="ARBA00024750"/>
    </source>
</evidence>
<evidence type="ECO:0000256" key="1">
    <source>
        <dbReference type="ARBA" id="ARBA00022448"/>
    </source>
</evidence>
<accession>A0A8S3TWL9</accession>
<dbReference type="Proteomes" id="UP000683360">
    <property type="component" value="Unassembled WGS sequence"/>
</dbReference>
<gene>
    <name evidence="6" type="ORF">MEDL_48365</name>
</gene>
<dbReference type="PANTHER" id="PTHR46374:SF1">
    <property type="entry name" value="START DOMAIN-CONTAINING PROTEIN"/>
    <property type="match status" value="1"/>
</dbReference>